<dbReference type="Proteomes" id="UP000324222">
    <property type="component" value="Unassembled WGS sequence"/>
</dbReference>
<sequence>MGGIPKDRPQADMSPLTPSVPRRVSICLLLTVWQFHTTSEIHVGD</sequence>
<gene>
    <name evidence="1" type="ORF">E2C01_012138</name>
</gene>
<reference evidence="1 2" key="1">
    <citation type="submission" date="2019-05" db="EMBL/GenBank/DDBJ databases">
        <title>Another draft genome of Portunus trituberculatus and its Hox gene families provides insights of decapod evolution.</title>
        <authorList>
            <person name="Jeong J.-H."/>
            <person name="Song I."/>
            <person name="Kim S."/>
            <person name="Choi T."/>
            <person name="Kim D."/>
            <person name="Ryu S."/>
            <person name="Kim W."/>
        </authorList>
    </citation>
    <scope>NUCLEOTIDE SEQUENCE [LARGE SCALE GENOMIC DNA]</scope>
    <source>
        <tissue evidence="1">Muscle</tissue>
    </source>
</reference>
<organism evidence="1 2">
    <name type="scientific">Portunus trituberculatus</name>
    <name type="common">Swimming crab</name>
    <name type="synonym">Neptunus trituberculatus</name>
    <dbReference type="NCBI Taxonomy" id="210409"/>
    <lineage>
        <taxon>Eukaryota</taxon>
        <taxon>Metazoa</taxon>
        <taxon>Ecdysozoa</taxon>
        <taxon>Arthropoda</taxon>
        <taxon>Crustacea</taxon>
        <taxon>Multicrustacea</taxon>
        <taxon>Malacostraca</taxon>
        <taxon>Eumalacostraca</taxon>
        <taxon>Eucarida</taxon>
        <taxon>Decapoda</taxon>
        <taxon>Pleocyemata</taxon>
        <taxon>Brachyura</taxon>
        <taxon>Eubrachyura</taxon>
        <taxon>Portunoidea</taxon>
        <taxon>Portunidae</taxon>
        <taxon>Portuninae</taxon>
        <taxon>Portunus</taxon>
    </lineage>
</organism>
<evidence type="ECO:0000313" key="2">
    <source>
        <dbReference type="Proteomes" id="UP000324222"/>
    </source>
</evidence>
<evidence type="ECO:0000313" key="1">
    <source>
        <dbReference type="EMBL" id="MPC19227.1"/>
    </source>
</evidence>
<dbReference type="AlphaFoldDB" id="A0A5B7DDD1"/>
<accession>A0A5B7DDD1</accession>
<name>A0A5B7DDD1_PORTR</name>
<comment type="caution">
    <text evidence="1">The sequence shown here is derived from an EMBL/GenBank/DDBJ whole genome shotgun (WGS) entry which is preliminary data.</text>
</comment>
<dbReference type="EMBL" id="VSRR010000752">
    <property type="protein sequence ID" value="MPC19227.1"/>
    <property type="molecule type" value="Genomic_DNA"/>
</dbReference>
<proteinExistence type="predicted"/>
<keyword evidence="2" id="KW-1185">Reference proteome</keyword>
<protein>
    <submittedName>
        <fullName evidence="1">Uncharacterized protein</fullName>
    </submittedName>
</protein>